<dbReference type="InterPro" id="IPR001873">
    <property type="entry name" value="ENaC"/>
</dbReference>
<keyword evidence="5 12" id="KW-1133">Transmembrane helix</keyword>
<dbReference type="EMBL" id="JAWDGP010001483">
    <property type="protein sequence ID" value="KAK3791189.1"/>
    <property type="molecule type" value="Genomic_DNA"/>
</dbReference>
<evidence type="ECO:0000256" key="7">
    <source>
        <dbReference type="ARBA" id="ARBA00023065"/>
    </source>
</evidence>
<dbReference type="AlphaFoldDB" id="A0AAE1E1S6"/>
<keyword evidence="8 12" id="KW-0472">Membrane</keyword>
<dbReference type="PRINTS" id="PR01078">
    <property type="entry name" value="AMINACHANNEL"/>
</dbReference>
<sequence>MEFRIETNYVVSISSSVWPSNEYKEFLKNRLFQTNSEYVNSRIEEDFAKVQIYYQDLLYSHIQQIKAYEGMILFSDLGGQLGLWLGLSAITIGELCSLIFIISRSVTSTWFSGSETSPVDVSTHSSKMPATVEEMYDEIYPPEAAQYVPPYADQFRQKLTSSSRKITEC</sequence>
<evidence type="ECO:0000313" key="13">
    <source>
        <dbReference type="EMBL" id="KAK3791189.1"/>
    </source>
</evidence>
<organism evidence="13 14">
    <name type="scientific">Elysia crispata</name>
    <name type="common">lettuce slug</name>
    <dbReference type="NCBI Taxonomy" id="231223"/>
    <lineage>
        <taxon>Eukaryota</taxon>
        <taxon>Metazoa</taxon>
        <taxon>Spiralia</taxon>
        <taxon>Lophotrochozoa</taxon>
        <taxon>Mollusca</taxon>
        <taxon>Gastropoda</taxon>
        <taxon>Heterobranchia</taxon>
        <taxon>Euthyneura</taxon>
        <taxon>Panpulmonata</taxon>
        <taxon>Sacoglossa</taxon>
        <taxon>Placobranchoidea</taxon>
        <taxon>Plakobranchidae</taxon>
        <taxon>Elysia</taxon>
    </lineage>
</organism>
<evidence type="ECO:0000256" key="2">
    <source>
        <dbReference type="ARBA" id="ARBA00022448"/>
    </source>
</evidence>
<reference evidence="13" key="1">
    <citation type="journal article" date="2023" name="G3 (Bethesda)">
        <title>A reference genome for the long-term kleptoplast-retaining sea slug Elysia crispata morphotype clarki.</title>
        <authorList>
            <person name="Eastman K.E."/>
            <person name="Pendleton A.L."/>
            <person name="Shaikh M.A."/>
            <person name="Suttiyut T."/>
            <person name="Ogas R."/>
            <person name="Tomko P."/>
            <person name="Gavelis G."/>
            <person name="Widhalm J.R."/>
            <person name="Wisecaver J.H."/>
        </authorList>
    </citation>
    <scope>NUCLEOTIDE SEQUENCE</scope>
    <source>
        <strain evidence="13">ECLA1</strain>
    </source>
</reference>
<evidence type="ECO:0000256" key="12">
    <source>
        <dbReference type="SAM" id="Phobius"/>
    </source>
</evidence>
<comment type="caution">
    <text evidence="13">The sequence shown here is derived from an EMBL/GenBank/DDBJ whole genome shotgun (WGS) entry which is preliminary data.</text>
</comment>
<dbReference type="Pfam" id="PF00858">
    <property type="entry name" value="ASC"/>
    <property type="match status" value="1"/>
</dbReference>
<comment type="similarity">
    <text evidence="11">Belongs to the amiloride-sensitive sodium channel (TC 1.A.6) family.</text>
</comment>
<feature type="transmembrane region" description="Helical" evidence="12">
    <location>
        <begin position="81"/>
        <end position="102"/>
    </location>
</feature>
<dbReference type="PANTHER" id="PTHR11690:SF248">
    <property type="entry name" value="PICKPOCKET 17, ISOFORM A"/>
    <property type="match status" value="1"/>
</dbReference>
<keyword evidence="7 11" id="KW-0406">Ion transport</keyword>
<protein>
    <submittedName>
        <fullName evidence="13">Uncharacterized protein</fullName>
    </submittedName>
</protein>
<evidence type="ECO:0000256" key="3">
    <source>
        <dbReference type="ARBA" id="ARBA00022461"/>
    </source>
</evidence>
<keyword evidence="14" id="KW-1185">Reference proteome</keyword>
<dbReference type="GO" id="GO:0015280">
    <property type="term" value="F:ligand-gated sodium channel activity"/>
    <property type="evidence" value="ECO:0007669"/>
    <property type="project" value="TreeGrafter"/>
</dbReference>
<proteinExistence type="inferred from homology"/>
<dbReference type="PANTHER" id="PTHR11690">
    <property type="entry name" value="AMILORIDE-SENSITIVE SODIUM CHANNEL-RELATED"/>
    <property type="match status" value="1"/>
</dbReference>
<dbReference type="Gene3D" id="1.10.287.770">
    <property type="entry name" value="YojJ-like"/>
    <property type="match status" value="1"/>
</dbReference>
<name>A0AAE1E1S6_9GAST</name>
<evidence type="ECO:0000256" key="5">
    <source>
        <dbReference type="ARBA" id="ARBA00022989"/>
    </source>
</evidence>
<evidence type="ECO:0000256" key="11">
    <source>
        <dbReference type="RuleBase" id="RU000679"/>
    </source>
</evidence>
<accession>A0AAE1E1S6</accession>
<keyword evidence="9 11" id="KW-0739">Sodium transport</keyword>
<comment type="subcellular location">
    <subcellularLocation>
        <location evidence="1">Membrane</location>
        <topology evidence="1">Multi-pass membrane protein</topology>
    </subcellularLocation>
</comment>
<keyword evidence="4 11" id="KW-0812">Transmembrane</keyword>
<keyword evidence="6" id="KW-0915">Sodium</keyword>
<keyword evidence="2 11" id="KW-0813">Transport</keyword>
<evidence type="ECO:0000256" key="6">
    <source>
        <dbReference type="ARBA" id="ARBA00023053"/>
    </source>
</evidence>
<keyword evidence="10 11" id="KW-0407">Ion channel</keyword>
<evidence type="ECO:0000256" key="4">
    <source>
        <dbReference type="ARBA" id="ARBA00022692"/>
    </source>
</evidence>
<gene>
    <name evidence="13" type="ORF">RRG08_025043</name>
</gene>
<dbReference type="Proteomes" id="UP001283361">
    <property type="component" value="Unassembled WGS sequence"/>
</dbReference>
<keyword evidence="3 11" id="KW-0894">Sodium channel</keyword>
<evidence type="ECO:0000256" key="10">
    <source>
        <dbReference type="ARBA" id="ARBA00023303"/>
    </source>
</evidence>
<evidence type="ECO:0000256" key="9">
    <source>
        <dbReference type="ARBA" id="ARBA00023201"/>
    </source>
</evidence>
<evidence type="ECO:0000256" key="1">
    <source>
        <dbReference type="ARBA" id="ARBA00004141"/>
    </source>
</evidence>
<evidence type="ECO:0000256" key="8">
    <source>
        <dbReference type="ARBA" id="ARBA00023136"/>
    </source>
</evidence>
<evidence type="ECO:0000313" key="14">
    <source>
        <dbReference type="Proteomes" id="UP001283361"/>
    </source>
</evidence>
<dbReference type="GO" id="GO:0005886">
    <property type="term" value="C:plasma membrane"/>
    <property type="evidence" value="ECO:0007669"/>
    <property type="project" value="TreeGrafter"/>
</dbReference>